<protein>
    <submittedName>
        <fullName evidence="2">Uncharacterized protein</fullName>
    </submittedName>
</protein>
<dbReference type="Pfam" id="PF20199">
    <property type="entry name" value="RepSA"/>
    <property type="match status" value="1"/>
</dbReference>
<accession>A0A7I9ZEJ6</accession>
<evidence type="ECO:0000313" key="2">
    <source>
        <dbReference type="EMBL" id="GFG99429.1"/>
    </source>
</evidence>
<evidence type="ECO:0000313" key="3">
    <source>
        <dbReference type="Proteomes" id="UP000465301"/>
    </source>
</evidence>
<keyword evidence="3" id="KW-1185">Reference proteome</keyword>
<name>A0A7I9ZEJ6_9MYCO</name>
<sequence length="189" mass="20174">MQVSFIKVVELQARLIPHIHALIRLDPPDSDDSGGHDWHAPLAATELATIIQQAVRTVAVTVTDSSSNTATRVIRFGTQVDTQPIDNRHAGTDGSAVQEDSPHGGVLPGRRVARYLAKYVTKSLADVGISARRISTEAIADLDVCDHVRAILTAISQLADKGLAGVGRWLHTLGYRATSPANPAAIPPR</sequence>
<evidence type="ECO:0000256" key="1">
    <source>
        <dbReference type="SAM" id="MobiDB-lite"/>
    </source>
</evidence>
<comment type="caution">
    <text evidence="2">The sequence shown here is derived from an EMBL/GenBank/DDBJ whole genome shotgun (WGS) entry which is preliminary data.</text>
</comment>
<dbReference type="EMBL" id="BLLA01000003">
    <property type="protein sequence ID" value="GFG99429.1"/>
    <property type="molecule type" value="Genomic_DNA"/>
</dbReference>
<organism evidence="2 3">
    <name type="scientific">Mycobacterium timonense</name>
    <dbReference type="NCBI Taxonomy" id="701043"/>
    <lineage>
        <taxon>Bacteria</taxon>
        <taxon>Bacillati</taxon>
        <taxon>Actinomycetota</taxon>
        <taxon>Actinomycetes</taxon>
        <taxon>Mycobacteriales</taxon>
        <taxon>Mycobacteriaceae</taxon>
        <taxon>Mycobacterium</taxon>
        <taxon>Mycobacterium avium complex (MAC)</taxon>
    </lineage>
</organism>
<gene>
    <name evidence="2" type="ORF">MTIM_53080</name>
</gene>
<feature type="region of interest" description="Disordered" evidence="1">
    <location>
        <begin position="84"/>
        <end position="104"/>
    </location>
</feature>
<dbReference type="InterPro" id="IPR046828">
    <property type="entry name" value="RepSA"/>
</dbReference>
<proteinExistence type="predicted"/>
<dbReference type="Proteomes" id="UP000465301">
    <property type="component" value="Unassembled WGS sequence"/>
</dbReference>
<dbReference type="AlphaFoldDB" id="A0A7I9ZEJ6"/>
<reference evidence="2 3" key="1">
    <citation type="journal article" date="2019" name="Emerg. Microbes Infect.">
        <title>Comprehensive subspecies identification of 175 nontuberculous mycobacteria species based on 7547 genomic profiles.</title>
        <authorList>
            <person name="Matsumoto Y."/>
            <person name="Kinjo T."/>
            <person name="Motooka D."/>
            <person name="Nabeya D."/>
            <person name="Jung N."/>
            <person name="Uechi K."/>
            <person name="Horii T."/>
            <person name="Iida T."/>
            <person name="Fujita J."/>
            <person name="Nakamura S."/>
        </authorList>
    </citation>
    <scope>NUCLEOTIDE SEQUENCE [LARGE SCALE GENOMIC DNA]</scope>
    <source>
        <strain evidence="2 3">JCM 30726</strain>
    </source>
</reference>